<dbReference type="GO" id="GO:0031965">
    <property type="term" value="C:nuclear membrane"/>
    <property type="evidence" value="ECO:0007669"/>
    <property type="project" value="InterPro"/>
</dbReference>
<feature type="transmembrane region" description="Helical" evidence="1">
    <location>
        <begin position="302"/>
        <end position="325"/>
    </location>
</feature>
<gene>
    <name evidence="3" type="ORF">OGAPHI_000161</name>
</gene>
<dbReference type="AlphaFoldDB" id="A0A9P8TB33"/>
<sequence>MDELRFLSLNEHLGVEDDLLQLSLIRDFGSNRANDDYDDGDVSMQDVSAIQETNDSLHSLTIDTEQVKSSKPALQLKSLMHPTELGARFAQSEKTGKTADARDQVEEEILDLGYVGTSAYRSYDQTEFEAKRRGSINELPDHYLQSPTINEGRPFSVHHHYYFPSQAPMKENTTLPQPWSKKSTPNSKWPYLISTYLQLAMNTLTALYAMKLVYDSIQTIKQDVDRGLKEKLQSTYFEMRACRQNFLDNNCQLPTRAPALRDSCQEWKNCMNRNPMLSLNYSTLIAEIFGATISSFVEPLGIKSFLLLVVFLVCNYWANFGCGFLRAKSYYGWQNVDSNFNDQSPIGAGTDTSSFLSVKRLEN</sequence>
<reference evidence="3" key="1">
    <citation type="journal article" date="2021" name="Open Biol.">
        <title>Shared evolutionary footprints suggest mitochondrial oxidative damage underlies multiple complex I losses in fungi.</title>
        <authorList>
            <person name="Schikora-Tamarit M.A."/>
            <person name="Marcet-Houben M."/>
            <person name="Nosek J."/>
            <person name="Gabaldon T."/>
        </authorList>
    </citation>
    <scope>NUCLEOTIDE SEQUENCE</scope>
    <source>
        <strain evidence="3">CBS6075</strain>
    </source>
</reference>
<dbReference type="OrthoDB" id="3989741at2759"/>
<dbReference type="GeneID" id="70232129"/>
<comment type="caution">
    <text evidence="3">The sequence shown here is derived from an EMBL/GenBank/DDBJ whole genome shotgun (WGS) entry which is preliminary data.</text>
</comment>
<dbReference type="SMART" id="SM01042">
    <property type="entry name" value="Brr6_like_C_C"/>
    <property type="match status" value="1"/>
</dbReference>
<proteinExistence type="predicted"/>
<keyword evidence="1" id="KW-0472">Membrane</keyword>
<keyword evidence="4" id="KW-1185">Reference proteome</keyword>
<evidence type="ECO:0000256" key="1">
    <source>
        <dbReference type="SAM" id="Phobius"/>
    </source>
</evidence>
<keyword evidence="1" id="KW-1133">Transmembrane helix</keyword>
<evidence type="ECO:0000313" key="4">
    <source>
        <dbReference type="Proteomes" id="UP000769157"/>
    </source>
</evidence>
<evidence type="ECO:0000259" key="2">
    <source>
        <dbReference type="SMART" id="SM01042"/>
    </source>
</evidence>
<protein>
    <recommendedName>
        <fullName evidence="2">Brl1/Brr6 domain-containing protein</fullName>
    </recommendedName>
</protein>
<evidence type="ECO:0000313" key="3">
    <source>
        <dbReference type="EMBL" id="KAH3671975.1"/>
    </source>
</evidence>
<dbReference type="GO" id="GO:0055088">
    <property type="term" value="P:lipid homeostasis"/>
    <property type="evidence" value="ECO:0007669"/>
    <property type="project" value="InterPro"/>
</dbReference>
<dbReference type="PANTHER" id="PTHR28136:SF1">
    <property type="entry name" value="NUCLEUS EXPORT PROTEIN BRL1"/>
    <property type="match status" value="1"/>
</dbReference>
<dbReference type="EMBL" id="JAEUBE010000042">
    <property type="protein sequence ID" value="KAH3671975.1"/>
    <property type="molecule type" value="Genomic_DNA"/>
</dbReference>
<dbReference type="RefSeq" id="XP_046065090.1">
    <property type="nucleotide sequence ID" value="XM_046202410.1"/>
</dbReference>
<dbReference type="InterPro" id="IPR018767">
    <property type="entry name" value="Brl1/Brr6_dom"/>
</dbReference>
<dbReference type="PANTHER" id="PTHR28136">
    <property type="entry name" value="NUCLEUS EXPORT PROTEIN BRR6"/>
    <property type="match status" value="1"/>
</dbReference>
<dbReference type="Pfam" id="PF10104">
    <property type="entry name" value="Brr6_like_C_C"/>
    <property type="match status" value="1"/>
</dbReference>
<keyword evidence="1" id="KW-0812">Transmembrane</keyword>
<dbReference type="InterPro" id="IPR040202">
    <property type="entry name" value="Brl1/Brr6"/>
</dbReference>
<name>A0A9P8TB33_9ASCO</name>
<accession>A0A9P8TB33</accession>
<organism evidence="3 4">
    <name type="scientific">Ogataea philodendri</name>
    <dbReference type="NCBI Taxonomy" id="1378263"/>
    <lineage>
        <taxon>Eukaryota</taxon>
        <taxon>Fungi</taxon>
        <taxon>Dikarya</taxon>
        <taxon>Ascomycota</taxon>
        <taxon>Saccharomycotina</taxon>
        <taxon>Pichiomycetes</taxon>
        <taxon>Pichiales</taxon>
        <taxon>Pichiaceae</taxon>
        <taxon>Ogataea</taxon>
    </lineage>
</organism>
<feature type="domain" description="Brl1/Brr6" evidence="2">
    <location>
        <begin position="193"/>
        <end position="326"/>
    </location>
</feature>
<dbReference type="Proteomes" id="UP000769157">
    <property type="component" value="Unassembled WGS sequence"/>
</dbReference>
<dbReference type="GO" id="GO:0006998">
    <property type="term" value="P:nuclear envelope organization"/>
    <property type="evidence" value="ECO:0007669"/>
    <property type="project" value="InterPro"/>
</dbReference>
<reference evidence="3" key="2">
    <citation type="submission" date="2021-01" db="EMBL/GenBank/DDBJ databases">
        <authorList>
            <person name="Schikora-Tamarit M.A."/>
        </authorList>
    </citation>
    <scope>NUCLEOTIDE SEQUENCE</scope>
    <source>
        <strain evidence="3">CBS6075</strain>
    </source>
</reference>